<comment type="caution">
    <text evidence="1">The sequence shown here is derived from an EMBL/GenBank/DDBJ whole genome shotgun (WGS) entry which is preliminary data.</text>
</comment>
<reference evidence="1 2" key="1">
    <citation type="submission" date="2018-06" db="EMBL/GenBank/DDBJ databases">
        <title>Genomic Encyclopedia of Type Strains, Phase IV (KMG-IV): sequencing the most valuable type-strain genomes for metagenomic binning, comparative biology and taxonomic classification.</title>
        <authorList>
            <person name="Goeker M."/>
        </authorList>
    </citation>
    <scope>NUCLEOTIDE SEQUENCE [LARGE SCALE GENOMIC DNA]</scope>
    <source>
        <strain evidence="1 2">DSM 45479</strain>
    </source>
</reference>
<keyword evidence="2" id="KW-1185">Reference proteome</keyword>
<name>A0ABX9EAH8_9PSEU</name>
<accession>A0ABX9EAH8</accession>
<evidence type="ECO:0000313" key="1">
    <source>
        <dbReference type="EMBL" id="RAS65634.1"/>
    </source>
</evidence>
<gene>
    <name evidence="1" type="ORF">C8D87_104184</name>
</gene>
<dbReference type="EMBL" id="QLTT01000004">
    <property type="protein sequence ID" value="RAS65634.1"/>
    <property type="molecule type" value="Genomic_DNA"/>
</dbReference>
<sequence>MNDPIPAQVKWCGQWYELGKALKGPFVEVLNHDLKTWFRVRKGDCEAATFLDLESYTYRTVSGPFANNQLV</sequence>
<evidence type="ECO:0000313" key="2">
    <source>
        <dbReference type="Proteomes" id="UP000248714"/>
    </source>
</evidence>
<dbReference type="Proteomes" id="UP000248714">
    <property type="component" value="Unassembled WGS sequence"/>
</dbReference>
<proteinExistence type="predicted"/>
<organism evidence="1 2">
    <name type="scientific">Lentzea atacamensis</name>
    <dbReference type="NCBI Taxonomy" id="531938"/>
    <lineage>
        <taxon>Bacteria</taxon>
        <taxon>Bacillati</taxon>
        <taxon>Actinomycetota</taxon>
        <taxon>Actinomycetes</taxon>
        <taxon>Pseudonocardiales</taxon>
        <taxon>Pseudonocardiaceae</taxon>
        <taxon>Lentzea</taxon>
    </lineage>
</organism>
<protein>
    <submittedName>
        <fullName evidence="1">Uncharacterized protein</fullName>
    </submittedName>
</protein>